<evidence type="ECO:0000256" key="5">
    <source>
        <dbReference type="ARBA" id="ARBA00022989"/>
    </source>
</evidence>
<evidence type="ECO:0000256" key="4">
    <source>
        <dbReference type="ARBA" id="ARBA00022692"/>
    </source>
</evidence>
<accession>A0ABX1ZZ36</accession>
<comment type="subcellular location">
    <subcellularLocation>
        <location evidence="1">Membrane</location>
        <topology evidence="1">Multi-pass membrane protein</topology>
    </subcellularLocation>
</comment>
<dbReference type="PANTHER" id="PTHR43840:SF15">
    <property type="entry name" value="MITOCHONDRIAL METAL TRANSPORTER 1-RELATED"/>
    <property type="match status" value="1"/>
</dbReference>
<dbReference type="PROSITE" id="PS51257">
    <property type="entry name" value="PROKAR_LIPOPROTEIN"/>
    <property type="match status" value="1"/>
</dbReference>
<evidence type="ECO:0000259" key="8">
    <source>
        <dbReference type="Pfam" id="PF01545"/>
    </source>
</evidence>
<keyword evidence="4 7" id="KW-0812">Transmembrane</keyword>
<dbReference type="Gene3D" id="1.20.1510.10">
    <property type="entry name" value="Cation efflux protein transmembrane domain"/>
    <property type="match status" value="1"/>
</dbReference>
<comment type="caution">
    <text evidence="10">The sequence shown here is derived from an EMBL/GenBank/DDBJ whole genome shotgun (WGS) entry which is preliminary data.</text>
</comment>
<feature type="transmembrane region" description="Helical" evidence="7">
    <location>
        <begin position="79"/>
        <end position="103"/>
    </location>
</feature>
<feature type="domain" description="Cation efflux protein transmembrane" evidence="8">
    <location>
        <begin position="16"/>
        <end position="209"/>
    </location>
</feature>
<feature type="transmembrane region" description="Helical" evidence="7">
    <location>
        <begin position="183"/>
        <end position="202"/>
    </location>
</feature>
<comment type="similarity">
    <text evidence="2">Belongs to the cation diffusion facilitator (CDF) transporter (TC 2.A.4) family.</text>
</comment>
<dbReference type="Gene3D" id="3.30.70.1350">
    <property type="entry name" value="Cation efflux protein, cytoplasmic domain"/>
    <property type="match status" value="1"/>
</dbReference>
<dbReference type="NCBIfam" id="TIGR01297">
    <property type="entry name" value="CDF"/>
    <property type="match status" value="1"/>
</dbReference>
<dbReference type="PANTHER" id="PTHR43840">
    <property type="entry name" value="MITOCHONDRIAL METAL TRANSPORTER 1-RELATED"/>
    <property type="match status" value="1"/>
</dbReference>
<evidence type="ECO:0000313" key="10">
    <source>
        <dbReference type="EMBL" id="NOV04114.1"/>
    </source>
</evidence>
<evidence type="ECO:0000256" key="6">
    <source>
        <dbReference type="ARBA" id="ARBA00023136"/>
    </source>
</evidence>
<feature type="transmembrane region" description="Helical" evidence="7">
    <location>
        <begin position="12"/>
        <end position="33"/>
    </location>
</feature>
<keyword evidence="5 7" id="KW-1133">Transmembrane helix</keyword>
<name>A0ABX1ZZ36_9BACL</name>
<keyword evidence="6 7" id="KW-0472">Membrane</keyword>
<sequence length="317" mass="34545">MKDERFQKTEFAIWGGIAGNAVLACLKGIVGVMVQSSALLADAAHSASGAIASSAALLRIRSARLSPEAANPHEPEKKVSVATILLAIVVLVVGIEMGISAIKNMWAGPEHVIKNYALVALGISLAVKEIMYQYAIRMARRIGSQELISNSRGHRSDIYSTIVALIGVFGAALAGYLDVSFLYYMDPLAGIIVSLLIVRMGYSLVRAALHKKQEYVLQQEDADDLIAVVQLVKGVVTVDDLRAREQGHYVVVDIKISVNPRVSVWEGHEISKKVKQQLMKRFHHVSDVVVHVAPYDAGYPYKHTTDSELSELPSVIH</sequence>
<proteinExistence type="inferred from homology"/>
<dbReference type="InterPro" id="IPR027469">
    <property type="entry name" value="Cation_efflux_TMD_sf"/>
</dbReference>
<feature type="transmembrane region" description="Helical" evidence="7">
    <location>
        <begin position="115"/>
        <end position="136"/>
    </location>
</feature>
<keyword evidence="11" id="KW-1185">Reference proteome</keyword>
<dbReference type="SUPFAM" id="SSF161111">
    <property type="entry name" value="Cation efflux protein transmembrane domain-like"/>
    <property type="match status" value="1"/>
</dbReference>
<feature type="domain" description="Cation efflux protein cytoplasmic" evidence="9">
    <location>
        <begin position="218"/>
        <end position="295"/>
    </location>
</feature>
<dbReference type="InterPro" id="IPR036837">
    <property type="entry name" value="Cation_efflux_CTD_sf"/>
</dbReference>
<feature type="transmembrane region" description="Helical" evidence="7">
    <location>
        <begin position="157"/>
        <end position="177"/>
    </location>
</feature>
<dbReference type="InterPro" id="IPR050291">
    <property type="entry name" value="CDF_Transporter"/>
</dbReference>
<dbReference type="Proteomes" id="UP000618579">
    <property type="component" value="Unassembled WGS sequence"/>
</dbReference>
<evidence type="ECO:0000256" key="3">
    <source>
        <dbReference type="ARBA" id="ARBA00022448"/>
    </source>
</evidence>
<dbReference type="Pfam" id="PF16916">
    <property type="entry name" value="ZT_dimer"/>
    <property type="match status" value="1"/>
</dbReference>
<organism evidence="10 11">
    <name type="scientific">Paenibacillus planticolens</name>
    <dbReference type="NCBI Taxonomy" id="2654976"/>
    <lineage>
        <taxon>Bacteria</taxon>
        <taxon>Bacillati</taxon>
        <taxon>Bacillota</taxon>
        <taxon>Bacilli</taxon>
        <taxon>Bacillales</taxon>
        <taxon>Paenibacillaceae</taxon>
        <taxon>Paenibacillus</taxon>
    </lineage>
</organism>
<dbReference type="EMBL" id="WHNZ01000078">
    <property type="protein sequence ID" value="NOV04114.1"/>
    <property type="molecule type" value="Genomic_DNA"/>
</dbReference>
<evidence type="ECO:0000313" key="11">
    <source>
        <dbReference type="Proteomes" id="UP000618579"/>
    </source>
</evidence>
<dbReference type="RefSeq" id="WP_171686914.1">
    <property type="nucleotide sequence ID" value="NZ_WHNZ01000078.1"/>
</dbReference>
<gene>
    <name evidence="10" type="ORF">GC097_29485</name>
</gene>
<keyword evidence="3" id="KW-0813">Transport</keyword>
<dbReference type="InterPro" id="IPR027470">
    <property type="entry name" value="Cation_efflux_CTD"/>
</dbReference>
<evidence type="ECO:0000256" key="1">
    <source>
        <dbReference type="ARBA" id="ARBA00004141"/>
    </source>
</evidence>
<evidence type="ECO:0000256" key="7">
    <source>
        <dbReference type="SAM" id="Phobius"/>
    </source>
</evidence>
<protein>
    <submittedName>
        <fullName evidence="10">Cation diffusion facilitator family transporter</fullName>
    </submittedName>
</protein>
<dbReference type="InterPro" id="IPR058533">
    <property type="entry name" value="Cation_efflux_TM"/>
</dbReference>
<dbReference type="Pfam" id="PF01545">
    <property type="entry name" value="Cation_efflux"/>
    <property type="match status" value="1"/>
</dbReference>
<feature type="transmembrane region" description="Helical" evidence="7">
    <location>
        <begin position="39"/>
        <end position="58"/>
    </location>
</feature>
<dbReference type="SUPFAM" id="SSF160240">
    <property type="entry name" value="Cation efflux protein cytoplasmic domain-like"/>
    <property type="match status" value="1"/>
</dbReference>
<evidence type="ECO:0000259" key="9">
    <source>
        <dbReference type="Pfam" id="PF16916"/>
    </source>
</evidence>
<reference evidence="10 11" key="1">
    <citation type="submission" date="2019-10" db="EMBL/GenBank/DDBJ databases">
        <title>Description of Paenibacillus pedi sp. nov.</title>
        <authorList>
            <person name="Carlier A."/>
            <person name="Qi S."/>
        </authorList>
    </citation>
    <scope>NUCLEOTIDE SEQUENCE [LARGE SCALE GENOMIC DNA]</scope>
    <source>
        <strain evidence="10 11">LMG 31457</strain>
    </source>
</reference>
<dbReference type="InterPro" id="IPR002524">
    <property type="entry name" value="Cation_efflux"/>
</dbReference>
<evidence type="ECO:0000256" key="2">
    <source>
        <dbReference type="ARBA" id="ARBA00008114"/>
    </source>
</evidence>